<feature type="region of interest" description="Disordered" evidence="6">
    <location>
        <begin position="179"/>
        <end position="198"/>
    </location>
</feature>
<dbReference type="InterPro" id="IPR035979">
    <property type="entry name" value="RBD_domain_sf"/>
</dbReference>
<evidence type="ECO:0000256" key="3">
    <source>
        <dbReference type="ARBA" id="ARBA00022737"/>
    </source>
</evidence>
<keyword evidence="8" id="KW-1185">Reference proteome</keyword>
<organism evidence="8 9">
    <name type="scientific">Biomphalaria glabrata</name>
    <name type="common">Bloodfluke planorb</name>
    <name type="synonym">Freshwater snail</name>
    <dbReference type="NCBI Taxonomy" id="6526"/>
    <lineage>
        <taxon>Eukaryota</taxon>
        <taxon>Metazoa</taxon>
        <taxon>Spiralia</taxon>
        <taxon>Lophotrochozoa</taxon>
        <taxon>Mollusca</taxon>
        <taxon>Gastropoda</taxon>
        <taxon>Heterobranchia</taxon>
        <taxon>Euthyneura</taxon>
        <taxon>Panpulmonata</taxon>
        <taxon>Hygrophila</taxon>
        <taxon>Lymnaeoidea</taxon>
        <taxon>Planorbidae</taxon>
        <taxon>Biomphalaria</taxon>
    </lineage>
</organism>
<feature type="compositionally biased region" description="Gly residues" evidence="6">
    <location>
        <begin position="184"/>
        <end position="196"/>
    </location>
</feature>
<reference evidence="9" key="1">
    <citation type="submission" date="2025-08" db="UniProtKB">
        <authorList>
            <consortium name="RefSeq"/>
        </authorList>
    </citation>
    <scope>IDENTIFICATION</scope>
</reference>
<dbReference type="PANTHER" id="PTHR48032:SF18">
    <property type="entry name" value="RRM DOMAIN-CONTAINING PROTEIN"/>
    <property type="match status" value="1"/>
</dbReference>
<dbReference type="Pfam" id="PF00076">
    <property type="entry name" value="RRM_1"/>
    <property type="match status" value="2"/>
</dbReference>
<dbReference type="InterPro" id="IPR012677">
    <property type="entry name" value="Nucleotide-bd_a/b_plait_sf"/>
</dbReference>
<sequence length="345" mass="36888">MSMEKGKIFVGGLSWDTDKDALQSYFSQYGEVTDCVVMNNPQTGKSRGFGFVTFKDPSAVDVILATPKHTLDGRNVDAKACSARGAGGPSANKARTGSNFTGRTTKIFVGGLPNDATSDGLKSYFSRFGEVVDVVIMYDEEKTRPRGFGFLTFDTEEAVEAAVKEHFVDYNGKKVECKRAEPRQGGGGGGRGGKTMHGGANFNGEQNWGGMGDGSNWNQYGYGQQGYGYGNQGYDQSWGQQGYGQYGQGWGQQGYGQQGYGQQGYGQQGWNGQQPNGELAEGQQGYGGYSGQGFSNYGAGNQAGYTQPGNQEGYGNGYQQAQPQGRAPAPSAAQSTTQGYHPYKR</sequence>
<dbReference type="Proteomes" id="UP001165740">
    <property type="component" value="Chromosome 1"/>
</dbReference>
<comment type="subcellular location">
    <subcellularLocation>
        <location evidence="1">Cytoplasm</location>
    </subcellularLocation>
</comment>
<evidence type="ECO:0000256" key="1">
    <source>
        <dbReference type="ARBA" id="ARBA00004496"/>
    </source>
</evidence>
<dbReference type="SUPFAM" id="SSF54928">
    <property type="entry name" value="RNA-binding domain, RBD"/>
    <property type="match status" value="2"/>
</dbReference>
<dbReference type="GO" id="GO:0005737">
    <property type="term" value="C:cytoplasm"/>
    <property type="evidence" value="ECO:0007669"/>
    <property type="project" value="UniProtKB-SubCell"/>
</dbReference>
<evidence type="ECO:0000256" key="5">
    <source>
        <dbReference type="PROSITE-ProRule" id="PRU00176"/>
    </source>
</evidence>
<dbReference type="GO" id="GO:0006417">
    <property type="term" value="P:regulation of translation"/>
    <property type="evidence" value="ECO:0007669"/>
    <property type="project" value="TreeGrafter"/>
</dbReference>
<dbReference type="CDD" id="cd12325">
    <property type="entry name" value="RRM1_hnRNPA_hnRNPD_like"/>
    <property type="match status" value="1"/>
</dbReference>
<dbReference type="PROSITE" id="PS50102">
    <property type="entry name" value="RRM"/>
    <property type="match status" value="2"/>
</dbReference>
<gene>
    <name evidence="9" type="primary">LOC106061603</name>
</gene>
<feature type="domain" description="RRM" evidence="7">
    <location>
        <begin position="105"/>
        <end position="182"/>
    </location>
</feature>
<dbReference type="GO" id="GO:0003729">
    <property type="term" value="F:mRNA binding"/>
    <property type="evidence" value="ECO:0007669"/>
    <property type="project" value="TreeGrafter"/>
</dbReference>
<evidence type="ECO:0000259" key="7">
    <source>
        <dbReference type="PROSITE" id="PS50102"/>
    </source>
</evidence>
<evidence type="ECO:0000313" key="9">
    <source>
        <dbReference type="RefSeq" id="XP_055874561.1"/>
    </source>
</evidence>
<dbReference type="AlphaFoldDB" id="A0A9W2ZHY6"/>
<feature type="region of interest" description="Disordered" evidence="6">
    <location>
        <begin position="266"/>
        <end position="345"/>
    </location>
</feature>
<accession>A0A9W2ZHY6</accession>
<evidence type="ECO:0000256" key="6">
    <source>
        <dbReference type="SAM" id="MobiDB-lite"/>
    </source>
</evidence>
<dbReference type="GeneID" id="106061603"/>
<dbReference type="SMART" id="SM00360">
    <property type="entry name" value="RRM"/>
    <property type="match status" value="2"/>
</dbReference>
<proteinExistence type="predicted"/>
<dbReference type="FunFam" id="3.30.70.330:FF:000025">
    <property type="entry name" value="RNA-binding protein Musashi homolog 2 isoform X1"/>
    <property type="match status" value="1"/>
</dbReference>
<evidence type="ECO:0000256" key="2">
    <source>
        <dbReference type="ARBA" id="ARBA00022490"/>
    </source>
</evidence>
<dbReference type="InterPro" id="IPR000504">
    <property type="entry name" value="RRM_dom"/>
</dbReference>
<feature type="domain" description="RRM" evidence="7">
    <location>
        <begin position="6"/>
        <end position="79"/>
    </location>
</feature>
<evidence type="ECO:0000256" key="4">
    <source>
        <dbReference type="ARBA" id="ARBA00022884"/>
    </source>
</evidence>
<feature type="compositionally biased region" description="Low complexity" evidence="6">
    <location>
        <begin position="307"/>
        <end position="334"/>
    </location>
</feature>
<dbReference type="RefSeq" id="XP_055874561.1">
    <property type="nucleotide sequence ID" value="XM_056018586.1"/>
</dbReference>
<protein>
    <submittedName>
        <fullName evidence="9">Heterogeneous nuclear ribonucleoprotein 27C-like isoform X3</fullName>
    </submittedName>
</protein>
<keyword evidence="4 5" id="KW-0694">RNA-binding</keyword>
<name>A0A9W2ZHY6_BIOGL</name>
<dbReference type="Gene3D" id="3.30.70.330">
    <property type="match status" value="2"/>
</dbReference>
<keyword evidence="3" id="KW-0677">Repeat</keyword>
<evidence type="ECO:0000313" key="8">
    <source>
        <dbReference type="Proteomes" id="UP001165740"/>
    </source>
</evidence>
<dbReference type="PANTHER" id="PTHR48032">
    <property type="entry name" value="RNA-BINDING PROTEIN MUSASHI HOMOLOG RBP6"/>
    <property type="match status" value="1"/>
</dbReference>
<keyword evidence="2" id="KW-0963">Cytoplasm</keyword>